<dbReference type="SUPFAM" id="SSF81324">
    <property type="entry name" value="Voltage-gated potassium channels"/>
    <property type="match status" value="1"/>
</dbReference>
<dbReference type="Gene3D" id="3.40.190.10">
    <property type="entry name" value="Periplasmic binding protein-like II"/>
    <property type="match status" value="2"/>
</dbReference>
<feature type="domain" description="Ionotropic glutamate receptor L-glutamate and glycine-binding" evidence="20">
    <location>
        <begin position="135"/>
        <end position="181"/>
    </location>
</feature>
<feature type="site" description="Crucial to convey clamshell closure to channel opening" evidence="16">
    <location>
        <position position="340"/>
    </location>
</feature>
<feature type="transmembrane region" description="Helical" evidence="18">
    <location>
        <begin position="226"/>
        <end position="248"/>
    </location>
</feature>
<feature type="domain" description="Ionotropic glutamate receptor C-terminal" evidence="19">
    <location>
        <begin position="113"/>
        <end position="472"/>
    </location>
</feature>
<dbReference type="FunFam" id="3.40.190.10:FF:000400">
    <property type="entry name" value="Predicted protein"/>
    <property type="match status" value="1"/>
</dbReference>
<evidence type="ECO:0000256" key="6">
    <source>
        <dbReference type="ARBA" id="ARBA00023018"/>
    </source>
</evidence>
<feature type="binding site" evidence="15">
    <location>
        <position position="197"/>
    </location>
    <ligand>
        <name>L-glutamate</name>
        <dbReference type="ChEBI" id="CHEBI:29985"/>
    </ligand>
</feature>
<keyword evidence="13" id="KW-0407">Ion channel</keyword>
<dbReference type="InterPro" id="IPR001828">
    <property type="entry name" value="ANF_lig-bd_rcpt"/>
</dbReference>
<evidence type="ECO:0000256" key="3">
    <source>
        <dbReference type="ARBA" id="ARBA00022475"/>
    </source>
</evidence>
<proteinExistence type="predicted"/>
<comment type="subcellular location">
    <subcellularLocation>
        <location evidence="1">Cell membrane</location>
        <topology evidence="1">Multi-pass membrane protein</topology>
    </subcellularLocation>
    <subcellularLocation>
        <location evidence="14">Postsynaptic cell membrane</location>
    </subcellularLocation>
</comment>
<evidence type="ECO:0000256" key="11">
    <source>
        <dbReference type="ARBA" id="ARBA00023257"/>
    </source>
</evidence>
<dbReference type="SUPFAM" id="SSF53822">
    <property type="entry name" value="Periplasmic binding protein-like I"/>
    <property type="match status" value="1"/>
</dbReference>
<name>A0A9W9ZU74_9CNID</name>
<evidence type="ECO:0000256" key="7">
    <source>
        <dbReference type="ARBA" id="ARBA00023065"/>
    </source>
</evidence>
<feature type="disulfide bond" evidence="17">
    <location>
        <begin position="421"/>
        <end position="476"/>
    </location>
</feature>
<feature type="transmembrane region" description="Helical" evidence="18">
    <location>
        <begin position="311"/>
        <end position="333"/>
    </location>
</feature>
<dbReference type="GO" id="GO:0038023">
    <property type="term" value="F:signaling receptor activity"/>
    <property type="evidence" value="ECO:0007669"/>
    <property type="project" value="InterPro"/>
</dbReference>
<evidence type="ECO:0000313" key="21">
    <source>
        <dbReference type="EMBL" id="KAJ7387560.1"/>
    </source>
</evidence>
<evidence type="ECO:0000256" key="9">
    <source>
        <dbReference type="ARBA" id="ARBA00023170"/>
    </source>
</evidence>
<dbReference type="SUPFAM" id="SSF53850">
    <property type="entry name" value="Periplasmic binding protein-like II"/>
    <property type="match status" value="1"/>
</dbReference>
<evidence type="ECO:0000256" key="17">
    <source>
        <dbReference type="PIRSR" id="PIRSR601508-3"/>
    </source>
</evidence>
<evidence type="ECO:0000256" key="4">
    <source>
        <dbReference type="ARBA" id="ARBA00022692"/>
    </source>
</evidence>
<protein>
    <submittedName>
        <fullName evidence="21">Uncharacterized protein</fullName>
    </submittedName>
</protein>
<evidence type="ECO:0000256" key="8">
    <source>
        <dbReference type="ARBA" id="ARBA00023136"/>
    </source>
</evidence>
<dbReference type="SMART" id="SM00079">
    <property type="entry name" value="PBPe"/>
    <property type="match status" value="1"/>
</dbReference>
<dbReference type="Gene3D" id="1.10.287.70">
    <property type="match status" value="1"/>
</dbReference>
<dbReference type="SMART" id="SM00918">
    <property type="entry name" value="Lig_chan-Glu_bd"/>
    <property type="match status" value="1"/>
</dbReference>
<evidence type="ECO:0000256" key="16">
    <source>
        <dbReference type="PIRSR" id="PIRSR601508-2"/>
    </source>
</evidence>
<keyword evidence="6" id="KW-0770">Synapse</keyword>
<dbReference type="InterPro" id="IPR019594">
    <property type="entry name" value="Glu/Gly-bd"/>
</dbReference>
<keyword evidence="5 18" id="KW-1133">Transmembrane helix</keyword>
<evidence type="ECO:0000256" key="13">
    <source>
        <dbReference type="ARBA" id="ARBA00023303"/>
    </source>
</evidence>
<feature type="binding site" evidence="15">
    <location>
        <position position="190"/>
    </location>
    <ligand>
        <name>L-glutamate</name>
        <dbReference type="ChEBI" id="CHEBI:29985"/>
    </ligand>
</feature>
<evidence type="ECO:0000256" key="1">
    <source>
        <dbReference type="ARBA" id="ARBA00004651"/>
    </source>
</evidence>
<evidence type="ECO:0000259" key="19">
    <source>
        <dbReference type="SMART" id="SM00079"/>
    </source>
</evidence>
<dbReference type="FunFam" id="1.10.287.70:FF:000143">
    <property type="entry name" value="Probable glutamate receptor"/>
    <property type="match status" value="1"/>
</dbReference>
<evidence type="ECO:0000313" key="22">
    <source>
        <dbReference type="Proteomes" id="UP001163046"/>
    </source>
</evidence>
<keyword evidence="12" id="KW-1071">Ligand-gated ion channel</keyword>
<dbReference type="GO" id="GO:0045211">
    <property type="term" value="C:postsynaptic membrane"/>
    <property type="evidence" value="ECO:0007669"/>
    <property type="project" value="UniProtKB-SubCell"/>
</dbReference>
<keyword evidence="8 18" id="KW-0472">Membrane</keyword>
<evidence type="ECO:0000256" key="15">
    <source>
        <dbReference type="PIRSR" id="PIRSR601508-1"/>
    </source>
</evidence>
<keyword evidence="10" id="KW-0325">Glycoprotein</keyword>
<dbReference type="Pfam" id="PF01094">
    <property type="entry name" value="ANF_receptor"/>
    <property type="match status" value="1"/>
</dbReference>
<dbReference type="Proteomes" id="UP001163046">
    <property type="component" value="Unassembled WGS sequence"/>
</dbReference>
<keyword evidence="3" id="KW-1003">Cell membrane</keyword>
<gene>
    <name evidence="21" type="ORF">OS493_000891</name>
</gene>
<dbReference type="PRINTS" id="PR00177">
    <property type="entry name" value="NMDARECEPTOR"/>
</dbReference>
<keyword evidence="22" id="KW-1185">Reference proteome</keyword>
<dbReference type="InterPro" id="IPR015683">
    <property type="entry name" value="Ionotropic_Glu_rcpt"/>
</dbReference>
<dbReference type="EMBL" id="MU825873">
    <property type="protein sequence ID" value="KAJ7387560.1"/>
    <property type="molecule type" value="Genomic_DNA"/>
</dbReference>
<evidence type="ECO:0000259" key="20">
    <source>
        <dbReference type="SMART" id="SM00918"/>
    </source>
</evidence>
<evidence type="ECO:0000256" key="10">
    <source>
        <dbReference type="ARBA" id="ARBA00023180"/>
    </source>
</evidence>
<feature type="transmembrane region" description="Helical" evidence="18">
    <location>
        <begin position="495"/>
        <end position="515"/>
    </location>
</feature>
<evidence type="ECO:0000256" key="12">
    <source>
        <dbReference type="ARBA" id="ARBA00023286"/>
    </source>
</evidence>
<keyword evidence="9" id="KW-0675">Receptor</keyword>
<dbReference type="Gene3D" id="3.40.50.2300">
    <property type="match status" value="2"/>
</dbReference>
<keyword evidence="2" id="KW-0813">Transport</keyword>
<reference evidence="21" key="1">
    <citation type="submission" date="2023-01" db="EMBL/GenBank/DDBJ databases">
        <title>Genome assembly of the deep-sea coral Lophelia pertusa.</title>
        <authorList>
            <person name="Herrera S."/>
            <person name="Cordes E."/>
        </authorList>
    </citation>
    <scope>NUCLEOTIDE SEQUENCE</scope>
    <source>
        <strain evidence="21">USNM1676648</strain>
        <tissue evidence="21">Polyp</tissue>
    </source>
</reference>
<dbReference type="Pfam" id="PF10613">
    <property type="entry name" value="Lig_chan-Glu_bd"/>
    <property type="match status" value="1"/>
</dbReference>
<keyword evidence="7" id="KW-0406">Ion transport</keyword>
<accession>A0A9W9ZU74</accession>
<dbReference type="OrthoDB" id="5984008at2759"/>
<feature type="binding site" evidence="15">
    <location>
        <position position="408"/>
    </location>
    <ligand>
        <name>L-glutamate</name>
        <dbReference type="ChEBI" id="CHEBI:29985"/>
    </ligand>
</feature>
<evidence type="ECO:0000256" key="2">
    <source>
        <dbReference type="ARBA" id="ARBA00022448"/>
    </source>
</evidence>
<dbReference type="GO" id="GO:0015276">
    <property type="term" value="F:ligand-gated monoatomic ion channel activity"/>
    <property type="evidence" value="ECO:0007669"/>
    <property type="project" value="InterPro"/>
</dbReference>
<evidence type="ECO:0000256" key="5">
    <source>
        <dbReference type="ARBA" id="ARBA00022989"/>
    </source>
</evidence>
<feature type="binding site" evidence="15">
    <location>
        <position position="361"/>
    </location>
    <ligand>
        <name>L-glutamate</name>
        <dbReference type="ChEBI" id="CHEBI:29985"/>
    </ligand>
</feature>
<dbReference type="PANTHER" id="PTHR18966">
    <property type="entry name" value="IONOTROPIC GLUTAMATE RECEPTOR"/>
    <property type="match status" value="1"/>
</dbReference>
<evidence type="ECO:0000256" key="14">
    <source>
        <dbReference type="ARBA" id="ARBA00034100"/>
    </source>
</evidence>
<evidence type="ECO:0000256" key="18">
    <source>
        <dbReference type="SAM" id="Phobius"/>
    </source>
</evidence>
<dbReference type="InterPro" id="IPR028082">
    <property type="entry name" value="Peripla_BP_I"/>
</dbReference>
<sequence length="588" mass="66492">MYASVHDAALVVGTAIQNLMNSDEGKETIDSHFTNSNCPLRSTSTHQWGLGWKLLQQIRKVKFQGLTGEVQFNLVTGERRVHNGLDIVNVLRNNVKKIGSWQPEPGMKDHRVSFKQRTPQEPPFVEKVNESVPLPASGRIPKQLLRGFCIDLIEELSKEANFKYEIYLHTEYGGMVDELTKKAKDIALAPITITADRELVIDFSKPFMDFSMSLIMHKPGDPPINIFAFLLPFTGGVWLSTVGVVLFITAMMCMMDHLSPFGNRARARESEDEPGNEFNLLNSLWFATASVLQQGPDNTPLSPSGRLLASAFWFFILILISTYTANLAAFFTIKRTVETINSLEELESQKETKYGVLNTGSVKKFFENSEDPLHLGMFSHMREYHTFVNTTSEGVKKARNENYAYITEKPYLEYYNQQKPCNTRLLNNLLQAKGYGIGLQKNSPYTNKISVAILALRERTFIEKTRRKWWDERSQCPKPSQSKTGTTQSLDVDNMAGVFLVLLSGVIVSLVLVVIEIRCKKLVMYFTSGQNDFKRRMSKSCEPRGESSLPQITPIRVAVVLSQGDKVLRQAVEDKYRGSAWNKILGKD</sequence>
<feature type="binding site" evidence="15">
    <location>
        <position position="192"/>
    </location>
    <ligand>
        <name>L-glutamate</name>
        <dbReference type="ChEBI" id="CHEBI:29985"/>
    </ligand>
</feature>
<keyword evidence="4 18" id="KW-0812">Transmembrane</keyword>
<keyword evidence="11" id="KW-0628">Postsynaptic cell membrane</keyword>
<organism evidence="21 22">
    <name type="scientific">Desmophyllum pertusum</name>
    <dbReference type="NCBI Taxonomy" id="174260"/>
    <lineage>
        <taxon>Eukaryota</taxon>
        <taxon>Metazoa</taxon>
        <taxon>Cnidaria</taxon>
        <taxon>Anthozoa</taxon>
        <taxon>Hexacorallia</taxon>
        <taxon>Scleractinia</taxon>
        <taxon>Caryophylliina</taxon>
        <taxon>Caryophylliidae</taxon>
        <taxon>Desmophyllum</taxon>
    </lineage>
</organism>
<dbReference type="Pfam" id="PF00060">
    <property type="entry name" value="Lig_chan"/>
    <property type="match status" value="1"/>
</dbReference>
<keyword evidence="17" id="KW-1015">Disulfide bond</keyword>
<dbReference type="InterPro" id="IPR001320">
    <property type="entry name" value="Iontro_rcpt_C"/>
</dbReference>
<dbReference type="AlphaFoldDB" id="A0A9W9ZU74"/>
<comment type="caution">
    <text evidence="21">The sequence shown here is derived from an EMBL/GenBank/DDBJ whole genome shotgun (WGS) entry which is preliminary data.</text>
</comment>
<dbReference type="InterPro" id="IPR001508">
    <property type="entry name" value="Iono_Glu_rcpt_met"/>
</dbReference>